<evidence type="ECO:0000256" key="4">
    <source>
        <dbReference type="ARBA" id="ARBA00022475"/>
    </source>
</evidence>
<keyword evidence="7" id="KW-0677">Repeat</keyword>
<sequence length="330" mass="36158">MALHNHNLALAFGLLGNIVSFFVYLAPLPTFFRIVKMKSTQGFQSLPYSVALFSSTLYLYYASLKKEAFMLVTINSIGCVIESAYLLIFFVYASRSVRIHTAKLLILFNTGALAVIMLSTARFVVHSSHLRINIVGFVCAVFSVCVFAAPLSIIRRVVKTKSVEFMPFSLSLCLTLCAVFWLIYGLAIDDYYIATPNILGFAFGFTQMVLYLKYYKKGRTEVLPADSSTRSSQILSKMRELEADPDKQQQQQKVASNKDDVIITNANVDSVVVVSTEDNTQQVIISVTIAKSAEDEKEERGGGGDGEEVGKEGTAAAATAVVVAGSELNV</sequence>
<dbReference type="PANTHER" id="PTHR10791:SF157">
    <property type="entry name" value="BIDIRECTIONAL SUGAR TRANSPORTER SWEET"/>
    <property type="match status" value="1"/>
</dbReference>
<feature type="transmembrane region" description="Helical" evidence="10">
    <location>
        <begin position="193"/>
        <end position="212"/>
    </location>
</feature>
<dbReference type="AlphaFoldDB" id="A0AAV2EWT9"/>
<comment type="subcellular location">
    <subcellularLocation>
        <location evidence="1 10">Cell membrane</location>
        <topology evidence="1 10">Multi-pass membrane protein</topology>
    </subcellularLocation>
</comment>
<evidence type="ECO:0000256" key="7">
    <source>
        <dbReference type="ARBA" id="ARBA00022737"/>
    </source>
</evidence>
<gene>
    <name evidence="12" type="ORF">LTRI10_LOCUS31222</name>
</gene>
<keyword evidence="8 10" id="KW-1133">Transmembrane helix</keyword>
<dbReference type="Pfam" id="PF03083">
    <property type="entry name" value="MtN3_slv"/>
    <property type="match status" value="2"/>
</dbReference>
<evidence type="ECO:0000256" key="1">
    <source>
        <dbReference type="ARBA" id="ARBA00004651"/>
    </source>
</evidence>
<evidence type="ECO:0000256" key="5">
    <source>
        <dbReference type="ARBA" id="ARBA00022597"/>
    </source>
</evidence>
<evidence type="ECO:0000256" key="11">
    <source>
        <dbReference type="SAM" id="MobiDB-lite"/>
    </source>
</evidence>
<feature type="transmembrane region" description="Helical" evidence="10">
    <location>
        <begin position="130"/>
        <end position="153"/>
    </location>
</feature>
<organism evidence="12 13">
    <name type="scientific">Linum trigynum</name>
    <dbReference type="NCBI Taxonomy" id="586398"/>
    <lineage>
        <taxon>Eukaryota</taxon>
        <taxon>Viridiplantae</taxon>
        <taxon>Streptophyta</taxon>
        <taxon>Embryophyta</taxon>
        <taxon>Tracheophyta</taxon>
        <taxon>Spermatophyta</taxon>
        <taxon>Magnoliopsida</taxon>
        <taxon>eudicotyledons</taxon>
        <taxon>Gunneridae</taxon>
        <taxon>Pentapetalae</taxon>
        <taxon>rosids</taxon>
        <taxon>fabids</taxon>
        <taxon>Malpighiales</taxon>
        <taxon>Linaceae</taxon>
        <taxon>Linum</taxon>
    </lineage>
</organism>
<feature type="transmembrane region" description="Helical" evidence="10">
    <location>
        <begin position="6"/>
        <end position="25"/>
    </location>
</feature>
<comment type="similarity">
    <text evidence="2 10">Belongs to the SWEET sugar transporter family.</text>
</comment>
<reference evidence="12 13" key="1">
    <citation type="submission" date="2024-04" db="EMBL/GenBank/DDBJ databases">
        <authorList>
            <person name="Fracassetti M."/>
        </authorList>
    </citation>
    <scope>NUCLEOTIDE SEQUENCE [LARGE SCALE GENOMIC DNA]</scope>
</reference>
<evidence type="ECO:0000256" key="2">
    <source>
        <dbReference type="ARBA" id="ARBA00007809"/>
    </source>
</evidence>
<evidence type="ECO:0000256" key="3">
    <source>
        <dbReference type="ARBA" id="ARBA00022448"/>
    </source>
</evidence>
<keyword evidence="9 10" id="KW-0472">Membrane</keyword>
<evidence type="ECO:0000313" key="13">
    <source>
        <dbReference type="Proteomes" id="UP001497516"/>
    </source>
</evidence>
<keyword evidence="13" id="KW-1185">Reference proteome</keyword>
<feature type="transmembrane region" description="Helical" evidence="10">
    <location>
        <begin position="68"/>
        <end position="92"/>
    </location>
</feature>
<dbReference type="Proteomes" id="UP001497516">
    <property type="component" value="Chromosome 5"/>
</dbReference>
<feature type="region of interest" description="Disordered" evidence="11">
    <location>
        <begin position="294"/>
        <end position="314"/>
    </location>
</feature>
<keyword evidence="4" id="KW-1003">Cell membrane</keyword>
<feature type="transmembrane region" description="Helical" evidence="10">
    <location>
        <begin position="46"/>
        <end position="62"/>
    </location>
</feature>
<dbReference type="InterPro" id="IPR047664">
    <property type="entry name" value="SWEET"/>
</dbReference>
<protein>
    <recommendedName>
        <fullName evidence="10">Bidirectional sugar transporter SWEET</fullName>
    </recommendedName>
</protein>
<keyword evidence="3 10" id="KW-0813">Transport</keyword>
<dbReference type="InterPro" id="IPR004316">
    <property type="entry name" value="SWEET_rpt"/>
</dbReference>
<dbReference type="GO" id="GO:0008515">
    <property type="term" value="F:sucrose transmembrane transporter activity"/>
    <property type="evidence" value="ECO:0007669"/>
    <property type="project" value="UniProtKB-ARBA"/>
</dbReference>
<evidence type="ECO:0000256" key="6">
    <source>
        <dbReference type="ARBA" id="ARBA00022692"/>
    </source>
</evidence>
<evidence type="ECO:0000256" key="9">
    <source>
        <dbReference type="ARBA" id="ARBA00023136"/>
    </source>
</evidence>
<evidence type="ECO:0000313" key="12">
    <source>
        <dbReference type="EMBL" id="CAL1390436.1"/>
    </source>
</evidence>
<evidence type="ECO:0000256" key="10">
    <source>
        <dbReference type="RuleBase" id="RU910715"/>
    </source>
</evidence>
<dbReference type="GO" id="GO:0005886">
    <property type="term" value="C:plasma membrane"/>
    <property type="evidence" value="ECO:0007669"/>
    <property type="project" value="UniProtKB-SubCell"/>
</dbReference>
<accession>A0AAV2EWT9</accession>
<evidence type="ECO:0000256" key="8">
    <source>
        <dbReference type="ARBA" id="ARBA00022989"/>
    </source>
</evidence>
<dbReference type="FunFam" id="1.20.1280.290:FF:000003">
    <property type="entry name" value="Bidirectional sugar transporter SWEET"/>
    <property type="match status" value="1"/>
</dbReference>
<dbReference type="FunFam" id="1.20.1280.290:FF:000001">
    <property type="entry name" value="Bidirectional sugar transporter SWEET"/>
    <property type="match status" value="1"/>
</dbReference>
<feature type="transmembrane region" description="Helical" evidence="10">
    <location>
        <begin position="104"/>
        <end position="124"/>
    </location>
</feature>
<dbReference type="PANTHER" id="PTHR10791">
    <property type="entry name" value="RAG1-ACTIVATING PROTEIN 1"/>
    <property type="match status" value="1"/>
</dbReference>
<dbReference type="EMBL" id="OZ034818">
    <property type="protein sequence ID" value="CAL1390436.1"/>
    <property type="molecule type" value="Genomic_DNA"/>
</dbReference>
<feature type="transmembrane region" description="Helical" evidence="10">
    <location>
        <begin position="165"/>
        <end position="187"/>
    </location>
</feature>
<comment type="function">
    <text evidence="10">Mediates both low-affinity uptake and efflux of sugar across the membrane.</text>
</comment>
<keyword evidence="6 10" id="KW-0812">Transmembrane</keyword>
<proteinExistence type="inferred from homology"/>
<dbReference type="GO" id="GO:0051119">
    <property type="term" value="F:sugar transmembrane transporter activity"/>
    <property type="evidence" value="ECO:0007669"/>
    <property type="project" value="InterPro"/>
</dbReference>
<dbReference type="Gene3D" id="1.20.1280.290">
    <property type="match status" value="2"/>
</dbReference>
<name>A0AAV2EWT9_9ROSI</name>
<keyword evidence="5 10" id="KW-0762">Sugar transport</keyword>